<gene>
    <name evidence="4" type="ORF">GbCGDNIH3_1074</name>
</gene>
<keyword evidence="3" id="KW-0472">Membrane</keyword>
<dbReference type="Proteomes" id="UP000019438">
    <property type="component" value="Chromosome"/>
</dbReference>
<reference evidence="5" key="1">
    <citation type="submission" date="2012-06" db="EMBL/GenBank/DDBJ databases">
        <title>Genome analysis of multiple Granulibacter bethesdensis isolates demonstrates substantial genome diversity.</title>
        <authorList>
            <person name="Greenberg D.E."/>
            <person name="Porcella S.F."/>
            <person name="Zarember K."/>
            <person name="Zelazny A.M."/>
            <person name="Bruno D."/>
            <person name="Martens C."/>
            <person name="Barbian K.D."/>
            <person name="Jaske E."/>
            <person name="Holland S.M."/>
        </authorList>
    </citation>
    <scope>NUCLEOTIDE SEQUENCE [LARGE SCALE GENOMIC DNA]</scope>
    <source>
        <strain evidence="5">CGDNIH3</strain>
    </source>
</reference>
<sequence length="175" mass="19816">MRGMSMWAERIDVFGKAGWLAVIILGFMLWWPLGLLALGFLSASGRLHAWKTARAEGGGCSWGSPFAYGCASQTTGEGVKEFFSRAWAQRGSGRGSDRQTGRSGNGAFDAYREETLRRLEEEQREFQDYLHRLRQARDKQEFDQFMAEQRNRRQTNHAQGDETQSADIIEHPPAP</sequence>
<keyword evidence="1" id="KW-0175">Coiled coil</keyword>
<dbReference type="KEGG" id="gbc:GbCGDNIH3_1074"/>
<accession>A0AAN0RDH0</accession>
<proteinExistence type="predicted"/>
<evidence type="ECO:0000256" key="1">
    <source>
        <dbReference type="SAM" id="Coils"/>
    </source>
</evidence>
<feature type="transmembrane region" description="Helical" evidence="3">
    <location>
        <begin position="20"/>
        <end position="41"/>
    </location>
</feature>
<dbReference type="Pfam" id="PF11014">
    <property type="entry name" value="DUF2852"/>
    <property type="match status" value="1"/>
</dbReference>
<dbReference type="EMBL" id="CP003181">
    <property type="protein sequence ID" value="AHJ62888.1"/>
    <property type="molecule type" value="Genomic_DNA"/>
</dbReference>
<evidence type="ECO:0008006" key="6">
    <source>
        <dbReference type="Google" id="ProtNLM"/>
    </source>
</evidence>
<evidence type="ECO:0000256" key="2">
    <source>
        <dbReference type="SAM" id="MobiDB-lite"/>
    </source>
</evidence>
<feature type="coiled-coil region" evidence="1">
    <location>
        <begin position="112"/>
        <end position="139"/>
    </location>
</feature>
<evidence type="ECO:0000313" key="5">
    <source>
        <dbReference type="Proteomes" id="UP000019438"/>
    </source>
</evidence>
<dbReference type="InterPro" id="IPR021273">
    <property type="entry name" value="DUF2852"/>
</dbReference>
<name>A0AAN0RDH0_9PROT</name>
<keyword evidence="3" id="KW-1133">Transmembrane helix</keyword>
<dbReference type="AlphaFoldDB" id="A0AAN0RDH0"/>
<organism evidence="4 5">
    <name type="scientific">Granulibacter bethesdensis</name>
    <dbReference type="NCBI Taxonomy" id="364410"/>
    <lineage>
        <taxon>Bacteria</taxon>
        <taxon>Pseudomonadati</taxon>
        <taxon>Pseudomonadota</taxon>
        <taxon>Alphaproteobacteria</taxon>
        <taxon>Acetobacterales</taxon>
        <taxon>Acetobacteraceae</taxon>
        <taxon>Granulibacter</taxon>
    </lineage>
</organism>
<evidence type="ECO:0000256" key="3">
    <source>
        <dbReference type="SAM" id="Phobius"/>
    </source>
</evidence>
<protein>
    <recommendedName>
        <fullName evidence="6">DUF2852 domain-containing protein</fullName>
    </recommendedName>
</protein>
<evidence type="ECO:0000313" key="4">
    <source>
        <dbReference type="EMBL" id="AHJ62888.1"/>
    </source>
</evidence>
<keyword evidence="3" id="KW-0812">Transmembrane</keyword>
<feature type="compositionally biased region" description="Polar residues" evidence="2">
    <location>
        <begin position="156"/>
        <end position="166"/>
    </location>
</feature>
<feature type="region of interest" description="Disordered" evidence="2">
    <location>
        <begin position="140"/>
        <end position="175"/>
    </location>
</feature>